<accession>A0A6G7XG28</accession>
<dbReference type="RefSeq" id="WP_166291786.1">
    <property type="nucleotide sequence ID" value="NZ_CP049863.1"/>
</dbReference>
<evidence type="ECO:0000313" key="8">
    <source>
        <dbReference type="EMBL" id="QIK63554.1"/>
    </source>
</evidence>
<keyword evidence="6 7" id="KW-0472">Membrane</keyword>
<sequence>MRNFNSSGIAIVRVVLGVIMLAHGIQKFAVYTVAGFEGVLGELGVPFAGLLAYAVPIVEVGAGVLLILGLFTRVAGVLTVGVGLAALFTMHIANGLFVDDGGYELVLLIAAAGAGVALLGGGRFSLDAVVPFGKKPVAQTA</sequence>
<dbReference type="AlphaFoldDB" id="A0A6G7XG28"/>
<feature type="transmembrane region" description="Helical" evidence="7">
    <location>
        <begin position="7"/>
        <end position="25"/>
    </location>
</feature>
<feature type="transmembrane region" description="Helical" evidence="7">
    <location>
        <begin position="75"/>
        <end position="93"/>
    </location>
</feature>
<feature type="transmembrane region" description="Helical" evidence="7">
    <location>
        <begin position="45"/>
        <end position="68"/>
    </location>
</feature>
<comment type="subcellular location">
    <subcellularLocation>
        <location evidence="1">Cell membrane</location>
        <topology evidence="1">Multi-pass membrane protein</topology>
    </subcellularLocation>
</comment>
<dbReference type="EMBL" id="CP049863">
    <property type="protein sequence ID" value="QIK63554.1"/>
    <property type="molecule type" value="Genomic_DNA"/>
</dbReference>
<keyword evidence="5 7" id="KW-1133">Transmembrane helix</keyword>
<dbReference type="InterPro" id="IPR032808">
    <property type="entry name" value="DoxX"/>
</dbReference>
<keyword evidence="4 7" id="KW-0812">Transmembrane</keyword>
<dbReference type="KEGG" id="lvi:G7068_10360"/>
<keyword evidence="9" id="KW-1185">Reference proteome</keyword>
<evidence type="ECO:0000256" key="4">
    <source>
        <dbReference type="ARBA" id="ARBA00022692"/>
    </source>
</evidence>
<evidence type="ECO:0000256" key="2">
    <source>
        <dbReference type="ARBA" id="ARBA00006679"/>
    </source>
</evidence>
<evidence type="ECO:0000256" key="6">
    <source>
        <dbReference type="ARBA" id="ARBA00023136"/>
    </source>
</evidence>
<feature type="transmembrane region" description="Helical" evidence="7">
    <location>
        <begin position="105"/>
        <end position="126"/>
    </location>
</feature>
<dbReference type="InterPro" id="IPR051907">
    <property type="entry name" value="DoxX-like_oxidoreductase"/>
</dbReference>
<proteinExistence type="inferred from homology"/>
<comment type="similarity">
    <text evidence="2">Belongs to the DoxX family.</text>
</comment>
<evidence type="ECO:0000256" key="7">
    <source>
        <dbReference type="SAM" id="Phobius"/>
    </source>
</evidence>
<dbReference type="Proteomes" id="UP000502677">
    <property type="component" value="Chromosome"/>
</dbReference>
<evidence type="ECO:0000256" key="5">
    <source>
        <dbReference type="ARBA" id="ARBA00022989"/>
    </source>
</evidence>
<gene>
    <name evidence="8" type="ORF">G7068_10360</name>
</gene>
<dbReference type="Pfam" id="PF07681">
    <property type="entry name" value="DoxX"/>
    <property type="match status" value="1"/>
</dbReference>
<dbReference type="PANTHER" id="PTHR33452:SF1">
    <property type="entry name" value="INNER MEMBRANE PROTEIN YPHA-RELATED"/>
    <property type="match status" value="1"/>
</dbReference>
<protein>
    <submittedName>
        <fullName evidence="8">DoxX family protein</fullName>
    </submittedName>
</protein>
<reference evidence="8 9" key="1">
    <citation type="submission" date="2020-03" db="EMBL/GenBank/DDBJ databases">
        <title>Leucobacter sp. nov., isolated from beetles.</title>
        <authorList>
            <person name="Hyun D.-W."/>
            <person name="Bae J.-W."/>
        </authorList>
    </citation>
    <scope>NUCLEOTIDE SEQUENCE [LARGE SCALE GENOMIC DNA]</scope>
    <source>
        <strain evidence="8 9">HDW9C</strain>
    </source>
</reference>
<dbReference type="GO" id="GO:0005886">
    <property type="term" value="C:plasma membrane"/>
    <property type="evidence" value="ECO:0007669"/>
    <property type="project" value="UniProtKB-SubCell"/>
</dbReference>
<evidence type="ECO:0000313" key="9">
    <source>
        <dbReference type="Proteomes" id="UP000502677"/>
    </source>
</evidence>
<dbReference type="PANTHER" id="PTHR33452">
    <property type="entry name" value="OXIDOREDUCTASE CATD-RELATED"/>
    <property type="match status" value="1"/>
</dbReference>
<evidence type="ECO:0000256" key="3">
    <source>
        <dbReference type="ARBA" id="ARBA00022475"/>
    </source>
</evidence>
<organism evidence="8 9">
    <name type="scientific">Leucobacter viscericola</name>
    <dbReference type="NCBI Taxonomy" id="2714935"/>
    <lineage>
        <taxon>Bacteria</taxon>
        <taxon>Bacillati</taxon>
        <taxon>Actinomycetota</taxon>
        <taxon>Actinomycetes</taxon>
        <taxon>Micrococcales</taxon>
        <taxon>Microbacteriaceae</taxon>
        <taxon>Leucobacter</taxon>
    </lineage>
</organism>
<keyword evidence="3" id="KW-1003">Cell membrane</keyword>
<name>A0A6G7XG28_9MICO</name>
<evidence type="ECO:0000256" key="1">
    <source>
        <dbReference type="ARBA" id="ARBA00004651"/>
    </source>
</evidence>